<gene>
    <name evidence="1" type="ordered locus">Cycma_0975</name>
</gene>
<reference evidence="2" key="1">
    <citation type="submission" date="2011-07" db="EMBL/GenBank/DDBJ databases">
        <title>The complete genome of Cyclobacterium marinum DSM 745.</title>
        <authorList>
            <person name="Lucas S."/>
            <person name="Han J."/>
            <person name="Lapidus A."/>
            <person name="Bruce D."/>
            <person name="Goodwin L."/>
            <person name="Pitluck S."/>
            <person name="Peters L."/>
            <person name="Kyrpides N."/>
            <person name="Mavromatis K."/>
            <person name="Ivanova N."/>
            <person name="Ovchinnikova G."/>
            <person name="Chertkov O."/>
            <person name="Detter J.C."/>
            <person name="Tapia R."/>
            <person name="Han C."/>
            <person name="Land M."/>
            <person name="Hauser L."/>
            <person name="Markowitz V."/>
            <person name="Cheng J.-F."/>
            <person name="Hugenholtz P."/>
            <person name="Woyke T."/>
            <person name="Wu D."/>
            <person name="Tindall B."/>
            <person name="Schuetze A."/>
            <person name="Brambilla E."/>
            <person name="Klenk H.-P."/>
            <person name="Eisen J.A."/>
        </authorList>
    </citation>
    <scope>NUCLEOTIDE SEQUENCE [LARGE SCALE GENOMIC DNA]</scope>
    <source>
        <strain evidence="2">ATCC 25205 / DSM 745 / LMG 13164 / NCIMB 1802</strain>
    </source>
</reference>
<dbReference type="EMBL" id="CP002955">
    <property type="protein sequence ID" value="AEL24747.1"/>
    <property type="molecule type" value="Genomic_DNA"/>
</dbReference>
<proteinExistence type="predicted"/>
<protein>
    <submittedName>
        <fullName evidence="1">Uncharacterized protein</fullName>
    </submittedName>
</protein>
<organism evidence="1 2">
    <name type="scientific">Cyclobacterium marinum (strain ATCC 25205 / DSM 745 / LMG 13164 / NCIMB 1802)</name>
    <name type="common">Flectobacillus marinus</name>
    <dbReference type="NCBI Taxonomy" id="880070"/>
    <lineage>
        <taxon>Bacteria</taxon>
        <taxon>Pseudomonadati</taxon>
        <taxon>Bacteroidota</taxon>
        <taxon>Cytophagia</taxon>
        <taxon>Cytophagales</taxon>
        <taxon>Cyclobacteriaceae</taxon>
        <taxon>Cyclobacterium</taxon>
    </lineage>
</organism>
<evidence type="ECO:0000313" key="1">
    <source>
        <dbReference type="EMBL" id="AEL24747.1"/>
    </source>
</evidence>
<dbReference type="HOGENOM" id="CLU_3215204_0_0_10"/>
<evidence type="ECO:0000313" key="2">
    <source>
        <dbReference type="Proteomes" id="UP000001635"/>
    </source>
</evidence>
<keyword evidence="2" id="KW-1185">Reference proteome</keyword>
<accession>G0IUI4</accession>
<sequence>MIKIDISGIAFSLFCIGVAQSKPAIFLPFGNYFDVKLTYIVVVY</sequence>
<name>G0IUI4_CYCMS</name>
<dbReference type="Proteomes" id="UP000001635">
    <property type="component" value="Chromosome"/>
</dbReference>
<dbReference type="KEGG" id="cmr:Cycma_0975"/>
<dbReference type="AlphaFoldDB" id="G0IUI4"/>